<gene>
    <name evidence="9" type="ORF">SAMN05444128_0337</name>
</gene>
<evidence type="ECO:0000256" key="4">
    <source>
        <dbReference type="ARBA" id="ARBA00022692"/>
    </source>
</evidence>
<evidence type="ECO:0000256" key="6">
    <source>
        <dbReference type="ARBA" id="ARBA00023136"/>
    </source>
</evidence>
<evidence type="ECO:0000259" key="8">
    <source>
        <dbReference type="Pfam" id="PF02397"/>
    </source>
</evidence>
<dbReference type="PANTHER" id="PTHR30576">
    <property type="entry name" value="COLANIC BIOSYNTHESIS UDP-GLUCOSE LIPID CARRIER TRANSFERASE"/>
    <property type="match status" value="1"/>
</dbReference>
<dbReference type="PANTHER" id="PTHR30576:SF0">
    <property type="entry name" value="UNDECAPRENYL-PHOSPHATE N-ACETYLGALACTOSAMINYL 1-PHOSPHATE TRANSFERASE-RELATED"/>
    <property type="match status" value="1"/>
</dbReference>
<feature type="transmembrane region" description="Helical" evidence="7">
    <location>
        <begin position="274"/>
        <end position="296"/>
    </location>
</feature>
<proteinExistence type="inferred from homology"/>
<dbReference type="STRING" id="1317125.SAMN05444128_0337"/>
<comment type="subcellular location">
    <subcellularLocation>
        <location evidence="1">Membrane</location>
        <topology evidence="1">Multi-pass membrane protein</topology>
    </subcellularLocation>
</comment>
<dbReference type="InterPro" id="IPR003362">
    <property type="entry name" value="Bact_transf"/>
</dbReference>
<keyword evidence="3 9" id="KW-0808">Transferase</keyword>
<protein>
    <submittedName>
        <fullName evidence="9">Undecaprenyl-phosphate galactose phosphotransferase/putative colanic acid biosysnthesis UDP-glucose lipid carrier transferase</fullName>
    </submittedName>
</protein>
<keyword evidence="4 7" id="KW-0812">Transmembrane</keyword>
<evidence type="ECO:0000256" key="1">
    <source>
        <dbReference type="ARBA" id="ARBA00004141"/>
    </source>
</evidence>
<feature type="transmembrane region" description="Helical" evidence="7">
    <location>
        <begin position="44"/>
        <end position="64"/>
    </location>
</feature>
<dbReference type="InterPro" id="IPR017473">
    <property type="entry name" value="Undecaprenyl-P_gluc_Ptfrase"/>
</dbReference>
<keyword evidence="10" id="KW-1185">Reference proteome</keyword>
<dbReference type="GO" id="GO:0016780">
    <property type="term" value="F:phosphotransferase activity, for other substituted phosphate groups"/>
    <property type="evidence" value="ECO:0007669"/>
    <property type="project" value="TreeGrafter"/>
</dbReference>
<dbReference type="NCBIfam" id="TIGR03025">
    <property type="entry name" value="EPS_sugtrans"/>
    <property type="match status" value="1"/>
</dbReference>
<feature type="transmembrane region" description="Helical" evidence="7">
    <location>
        <begin position="110"/>
        <end position="130"/>
    </location>
</feature>
<dbReference type="Gene3D" id="3.40.50.720">
    <property type="entry name" value="NAD(P)-binding Rossmann-like Domain"/>
    <property type="match status" value="1"/>
</dbReference>
<dbReference type="RefSeq" id="WP_076665768.1">
    <property type="nucleotide sequence ID" value="NZ_FTPP01000001.1"/>
</dbReference>
<organism evidence="9 10">
    <name type="scientific">Pontibacter indicus</name>
    <dbReference type="NCBI Taxonomy" id="1317125"/>
    <lineage>
        <taxon>Bacteria</taxon>
        <taxon>Pseudomonadati</taxon>
        <taxon>Bacteroidota</taxon>
        <taxon>Cytophagia</taxon>
        <taxon>Cytophagales</taxon>
        <taxon>Hymenobacteraceae</taxon>
        <taxon>Pontibacter</taxon>
    </lineage>
</organism>
<dbReference type="OrthoDB" id="9808602at2"/>
<evidence type="ECO:0000256" key="3">
    <source>
        <dbReference type="ARBA" id="ARBA00022679"/>
    </source>
</evidence>
<evidence type="ECO:0000256" key="2">
    <source>
        <dbReference type="ARBA" id="ARBA00006464"/>
    </source>
</evidence>
<accession>A0A1R3WE82</accession>
<feature type="domain" description="Bacterial sugar transferase" evidence="8">
    <location>
        <begin position="269"/>
        <end position="453"/>
    </location>
</feature>
<dbReference type="GO" id="GO:0016020">
    <property type="term" value="C:membrane"/>
    <property type="evidence" value="ECO:0007669"/>
    <property type="project" value="UniProtKB-SubCell"/>
</dbReference>
<dbReference type="InterPro" id="IPR017475">
    <property type="entry name" value="EPS_sugar_tfrase"/>
</dbReference>
<dbReference type="Pfam" id="PF02397">
    <property type="entry name" value="Bac_transf"/>
    <property type="match status" value="1"/>
</dbReference>
<evidence type="ECO:0000313" key="10">
    <source>
        <dbReference type="Proteomes" id="UP000187181"/>
    </source>
</evidence>
<evidence type="ECO:0000313" key="9">
    <source>
        <dbReference type="EMBL" id="SIT76429.1"/>
    </source>
</evidence>
<keyword evidence="5 7" id="KW-1133">Transmembrane helix</keyword>
<name>A0A1R3WE82_9BACT</name>
<dbReference type="EMBL" id="FTPP01000001">
    <property type="protein sequence ID" value="SIT76429.1"/>
    <property type="molecule type" value="Genomic_DNA"/>
</dbReference>
<evidence type="ECO:0000256" key="5">
    <source>
        <dbReference type="ARBA" id="ARBA00022989"/>
    </source>
</evidence>
<evidence type="ECO:0000256" key="7">
    <source>
        <dbReference type="SAM" id="Phobius"/>
    </source>
</evidence>
<feature type="transmembrane region" description="Helical" evidence="7">
    <location>
        <begin position="12"/>
        <end position="32"/>
    </location>
</feature>
<dbReference type="AlphaFoldDB" id="A0A1R3WE82"/>
<comment type="similarity">
    <text evidence="2">Belongs to the bacterial sugar transferase family.</text>
</comment>
<dbReference type="Pfam" id="PF13727">
    <property type="entry name" value="CoA_binding_3"/>
    <property type="match status" value="1"/>
</dbReference>
<reference evidence="10" key="1">
    <citation type="submission" date="2017-01" db="EMBL/GenBank/DDBJ databases">
        <authorList>
            <person name="Varghese N."/>
            <person name="Submissions S."/>
        </authorList>
    </citation>
    <scope>NUCLEOTIDE SEQUENCE [LARGE SCALE GENOMIC DNA]</scope>
    <source>
        <strain evidence="10">LP100</strain>
    </source>
</reference>
<sequence>MPGLYNKYIRPLHAAGDAVSIALSFALAHQIAPGETATLTLSGYTQLLLYALFAWYTCSLLLGTYKIYRAVSINRLLLNALQVILLYVLLFEVIIQLFDLEAVSRQLQFLHYGFLTCFVLFYRFVVLLLLRHFRRKGYNKRFVVIVGMGEAGKELRRFFEQHPEYGYHFMGFFDDKAVGGPDVLGSIEDITAYLEENHIDEIYCSPFELPRNQIIRLMNDADDRLIRMKFLPEPGTFHHTRMKLDFHDMLPVLVFRSIPLDDTFNKVIKRAFDILFSSVVIILVLSWLIPLLALLIKIDSRGPIFFGQERSGINYKTFRCWKLRSMYVNNEANSLLARRGDSRITRVGAFLRKTSLDELPQFFNVFMGQMSIVGPRPHMLKVNEEYAMVAEKYMVRHFIKPGITGLSQVRGYRGDTSSDYQIRGRVKLDIFYLENWSFFLDLKIVFYTVYNMLRGEDNAF</sequence>
<dbReference type="Proteomes" id="UP000187181">
    <property type="component" value="Unassembled WGS sequence"/>
</dbReference>
<keyword evidence="6 7" id="KW-0472">Membrane</keyword>
<dbReference type="NCBIfam" id="TIGR03023">
    <property type="entry name" value="WcaJ_sugtrans"/>
    <property type="match status" value="1"/>
</dbReference>
<feature type="transmembrane region" description="Helical" evidence="7">
    <location>
        <begin position="76"/>
        <end position="98"/>
    </location>
</feature>